<proteinExistence type="predicted"/>
<dbReference type="PANTHER" id="PTHR35797:SF1">
    <property type="entry name" value="PROTEASE"/>
    <property type="match status" value="1"/>
</dbReference>
<comment type="caution">
    <text evidence="3">The sequence shown here is derived from an EMBL/GenBank/DDBJ whole genome shotgun (WGS) entry which is preliminary data.</text>
</comment>
<dbReference type="GO" id="GO:0004175">
    <property type="term" value="F:endopeptidase activity"/>
    <property type="evidence" value="ECO:0007669"/>
    <property type="project" value="UniProtKB-ARBA"/>
</dbReference>
<feature type="domain" description="CAAX prenyl protease 2/Lysostaphin resistance protein A-like" evidence="2">
    <location>
        <begin position="140"/>
        <end position="242"/>
    </location>
</feature>
<dbReference type="EMBL" id="AMEM01000005">
    <property type="protein sequence ID" value="EKX92444.1"/>
    <property type="molecule type" value="Genomic_DNA"/>
</dbReference>
<feature type="transmembrane region" description="Helical" evidence="1">
    <location>
        <begin position="230"/>
        <end position="249"/>
    </location>
</feature>
<keyword evidence="3" id="KW-0378">Hydrolase</keyword>
<name>L1MNB2_9CORY</name>
<feature type="transmembrane region" description="Helical" evidence="1">
    <location>
        <begin position="169"/>
        <end position="187"/>
    </location>
</feature>
<dbReference type="STRING" id="1035195.HMPREF9997_00110"/>
<keyword evidence="1" id="KW-0812">Transmembrane</keyword>
<keyword evidence="1" id="KW-0472">Membrane</keyword>
<protein>
    <submittedName>
        <fullName evidence="3">CAAX amino terminal protease family protein</fullName>
    </submittedName>
</protein>
<dbReference type="GO" id="GO:0080120">
    <property type="term" value="P:CAAX-box protein maturation"/>
    <property type="evidence" value="ECO:0007669"/>
    <property type="project" value="UniProtKB-ARBA"/>
</dbReference>
<reference evidence="3 4" key="1">
    <citation type="submission" date="2012-05" db="EMBL/GenBank/DDBJ databases">
        <authorList>
            <person name="Weinstock G."/>
            <person name="Sodergren E."/>
            <person name="Lobos E.A."/>
            <person name="Fulton L."/>
            <person name="Fulton R."/>
            <person name="Courtney L."/>
            <person name="Fronick C."/>
            <person name="O'Laughlin M."/>
            <person name="Godfrey J."/>
            <person name="Wilson R.M."/>
            <person name="Miner T."/>
            <person name="Farmer C."/>
            <person name="Delehaunty K."/>
            <person name="Cordes M."/>
            <person name="Minx P."/>
            <person name="Tomlinson C."/>
            <person name="Chen J."/>
            <person name="Wollam A."/>
            <person name="Pepin K.H."/>
            <person name="Bhonagiri V."/>
            <person name="Zhang X."/>
            <person name="Suruliraj S."/>
            <person name="Warren W."/>
            <person name="Mitreva M."/>
            <person name="Mardis E.R."/>
            <person name="Wilson R.K."/>
        </authorList>
    </citation>
    <scope>NUCLEOTIDE SEQUENCE [LARGE SCALE GENOMIC DNA]</scope>
    <source>
        <strain evidence="3 4">F0235</strain>
    </source>
</reference>
<sequence>MDPAQTGRIPHALRRNLIIFTISIVASGWVGIAIDKLTGQPDYQDVATLNGGGTFGMGVWTVAPLLVVIALRTFCGDGWKNAGYALNIRGNAWLYALSIAVYPATTFVVILVGTQVGAMHVAALNMSAVLMLIASQFAIQCAKNFFEESLWRGYLTNQLLKLTMSDWKLYLIAGLVWWAWHLPYWLIMLSTKEVESIVPAGRIVLVVAAILVFFCWNVMFTEIFRVTRSIWPLVLAHALEDAVTLPLLIDGTITLDPRWALVFSTNTGLLPAVILLSVGLGIRRWRIKKPGQSKRVSLMMKHHSQDVL</sequence>
<dbReference type="HOGENOM" id="CLU_084131_0_0_11"/>
<feature type="transmembrane region" description="Helical" evidence="1">
    <location>
        <begin position="54"/>
        <end position="71"/>
    </location>
</feature>
<organism evidence="3 4">
    <name type="scientific">Corynebacterium durum F0235</name>
    <dbReference type="NCBI Taxonomy" id="1035195"/>
    <lineage>
        <taxon>Bacteria</taxon>
        <taxon>Bacillati</taxon>
        <taxon>Actinomycetota</taxon>
        <taxon>Actinomycetes</taxon>
        <taxon>Mycobacteriales</taxon>
        <taxon>Corynebacteriaceae</taxon>
        <taxon>Corynebacterium</taxon>
    </lineage>
</organism>
<evidence type="ECO:0000313" key="4">
    <source>
        <dbReference type="Proteomes" id="UP000010445"/>
    </source>
</evidence>
<dbReference type="RefSeq" id="WP_006061807.1">
    <property type="nucleotide sequence ID" value="NZ_KB290821.1"/>
</dbReference>
<evidence type="ECO:0000259" key="2">
    <source>
        <dbReference type="Pfam" id="PF02517"/>
    </source>
</evidence>
<dbReference type="Proteomes" id="UP000010445">
    <property type="component" value="Unassembled WGS sequence"/>
</dbReference>
<evidence type="ECO:0000256" key="1">
    <source>
        <dbReference type="SAM" id="Phobius"/>
    </source>
</evidence>
<accession>L1MNB2</accession>
<dbReference type="eggNOG" id="ENOG5030JHU">
    <property type="taxonomic scope" value="Bacteria"/>
</dbReference>
<keyword evidence="1" id="KW-1133">Transmembrane helix</keyword>
<feature type="transmembrane region" description="Helical" evidence="1">
    <location>
        <begin position="118"/>
        <end position="139"/>
    </location>
</feature>
<gene>
    <name evidence="3" type="ORF">HMPREF9997_00110</name>
</gene>
<dbReference type="InterPro" id="IPR003675">
    <property type="entry name" value="Rce1/LyrA-like_dom"/>
</dbReference>
<keyword evidence="4" id="KW-1185">Reference proteome</keyword>
<feature type="transmembrane region" description="Helical" evidence="1">
    <location>
        <begin position="199"/>
        <end position="218"/>
    </location>
</feature>
<feature type="transmembrane region" description="Helical" evidence="1">
    <location>
        <begin position="261"/>
        <end position="282"/>
    </location>
</feature>
<dbReference type="PATRIC" id="fig|1035195.3.peg.102"/>
<dbReference type="PANTHER" id="PTHR35797">
    <property type="entry name" value="PROTEASE-RELATED"/>
    <property type="match status" value="1"/>
</dbReference>
<evidence type="ECO:0000313" key="3">
    <source>
        <dbReference type="EMBL" id="EKX92444.1"/>
    </source>
</evidence>
<dbReference type="Pfam" id="PF02517">
    <property type="entry name" value="Rce1-like"/>
    <property type="match status" value="1"/>
</dbReference>
<feature type="transmembrane region" description="Helical" evidence="1">
    <location>
        <begin position="17"/>
        <end position="34"/>
    </location>
</feature>
<dbReference type="GO" id="GO:0006508">
    <property type="term" value="P:proteolysis"/>
    <property type="evidence" value="ECO:0007669"/>
    <property type="project" value="UniProtKB-KW"/>
</dbReference>
<keyword evidence="3" id="KW-0645">Protease</keyword>
<dbReference type="OrthoDB" id="3693644at2"/>
<dbReference type="AlphaFoldDB" id="L1MNB2"/>
<feature type="transmembrane region" description="Helical" evidence="1">
    <location>
        <begin position="92"/>
        <end position="112"/>
    </location>
</feature>
<dbReference type="InterPro" id="IPR042150">
    <property type="entry name" value="MmRce1-like"/>
</dbReference>